<dbReference type="PANTHER" id="PTHR43384:SF6">
    <property type="entry name" value="SEPTUM SITE-DETERMINING PROTEIN MIND HOMOLOG, CHLOROPLASTIC"/>
    <property type="match status" value="1"/>
</dbReference>
<dbReference type="Pfam" id="PF01656">
    <property type="entry name" value="CbiA"/>
    <property type="match status" value="1"/>
</dbReference>
<protein>
    <recommendedName>
        <fullName evidence="3">CobQ/CobB/MinD/ParA nucleotide binding domain-containing protein</fullName>
    </recommendedName>
</protein>
<dbReference type="GO" id="GO:0051782">
    <property type="term" value="P:negative regulation of cell division"/>
    <property type="evidence" value="ECO:0007669"/>
    <property type="project" value="TreeGrafter"/>
</dbReference>
<accession>A0A7W6BZL4</accession>
<dbReference type="PANTHER" id="PTHR43384">
    <property type="entry name" value="SEPTUM SITE-DETERMINING PROTEIN MIND HOMOLOG, CHLOROPLASTIC-RELATED"/>
    <property type="match status" value="1"/>
</dbReference>
<dbReference type="EMBL" id="JACIDO010000017">
    <property type="protein sequence ID" value="MBB3938113.1"/>
    <property type="molecule type" value="Genomic_DNA"/>
</dbReference>
<evidence type="ECO:0000259" key="3">
    <source>
        <dbReference type="Pfam" id="PF01656"/>
    </source>
</evidence>
<dbReference type="RefSeq" id="WP_183193324.1">
    <property type="nucleotide sequence ID" value="NZ_FOOA01000028.1"/>
</dbReference>
<comment type="caution">
    <text evidence="4">The sequence shown here is derived from an EMBL/GenBank/DDBJ whole genome shotgun (WGS) entry which is preliminary data.</text>
</comment>
<dbReference type="Proteomes" id="UP000531216">
    <property type="component" value="Unassembled WGS sequence"/>
</dbReference>
<gene>
    <name evidence="4" type="ORF">GGR05_004283</name>
</gene>
<dbReference type="GO" id="GO:0005524">
    <property type="term" value="F:ATP binding"/>
    <property type="evidence" value="ECO:0007669"/>
    <property type="project" value="UniProtKB-KW"/>
</dbReference>
<dbReference type="InterPro" id="IPR050625">
    <property type="entry name" value="ParA/MinD_ATPase"/>
</dbReference>
<evidence type="ECO:0000256" key="2">
    <source>
        <dbReference type="ARBA" id="ARBA00022840"/>
    </source>
</evidence>
<dbReference type="GO" id="GO:0005829">
    <property type="term" value="C:cytosol"/>
    <property type="evidence" value="ECO:0007669"/>
    <property type="project" value="TreeGrafter"/>
</dbReference>
<evidence type="ECO:0000313" key="4">
    <source>
        <dbReference type="EMBL" id="MBB3938113.1"/>
    </source>
</evidence>
<dbReference type="SUPFAM" id="SSF52540">
    <property type="entry name" value="P-loop containing nucleoside triphosphate hydrolases"/>
    <property type="match status" value="1"/>
</dbReference>
<organism evidence="4 5">
    <name type="scientific">Aureimonas phyllosphaerae</name>
    <dbReference type="NCBI Taxonomy" id="1166078"/>
    <lineage>
        <taxon>Bacteria</taxon>
        <taxon>Pseudomonadati</taxon>
        <taxon>Pseudomonadota</taxon>
        <taxon>Alphaproteobacteria</taxon>
        <taxon>Hyphomicrobiales</taxon>
        <taxon>Aurantimonadaceae</taxon>
        <taxon>Aureimonas</taxon>
    </lineage>
</organism>
<feature type="domain" description="CobQ/CobB/MinD/ParA nucleotide binding" evidence="3">
    <location>
        <begin position="16"/>
        <end position="53"/>
    </location>
</feature>
<reference evidence="4 5" key="1">
    <citation type="submission" date="2020-08" db="EMBL/GenBank/DDBJ databases">
        <title>Genomic Encyclopedia of Type Strains, Phase IV (KMG-IV): sequencing the most valuable type-strain genomes for metagenomic binning, comparative biology and taxonomic classification.</title>
        <authorList>
            <person name="Goeker M."/>
        </authorList>
    </citation>
    <scope>NUCLEOTIDE SEQUENCE [LARGE SCALE GENOMIC DNA]</scope>
    <source>
        <strain evidence="4 5">DSM 25024</strain>
    </source>
</reference>
<dbReference type="GO" id="GO:0009898">
    <property type="term" value="C:cytoplasmic side of plasma membrane"/>
    <property type="evidence" value="ECO:0007669"/>
    <property type="project" value="TreeGrafter"/>
</dbReference>
<dbReference type="InterPro" id="IPR002586">
    <property type="entry name" value="CobQ/CobB/MinD/ParA_Nub-bd_dom"/>
</dbReference>
<proteinExistence type="predicted"/>
<evidence type="ECO:0000256" key="1">
    <source>
        <dbReference type="ARBA" id="ARBA00022741"/>
    </source>
</evidence>
<keyword evidence="2" id="KW-0067">ATP-binding</keyword>
<sequence>MARAAKPANGETKRVILVTSEKGGVGKTLWTSSFLTLAREEGVKVAAFDADGSVGGLARLCAIKDANGDPVEGQDPTEGVAFYEGRKSRKALELLTSAEHGYPLILHDLAGGYLTTMMDMIDAGSGLEGFVENFASFGYRVTFVHMISSDLAATSSVNNYLKFAGATADHVAVVNEHFGEVEEDFPFWNGFTDNKGEFRYGKTKPKLLGLEGGNGVQIKMPSIDKVTAVKLSAVNLTPAKADEDESLHGYEKMRARQFVRKFAASIEPARHLLGLPA</sequence>
<dbReference type="GO" id="GO:0016887">
    <property type="term" value="F:ATP hydrolysis activity"/>
    <property type="evidence" value="ECO:0007669"/>
    <property type="project" value="TreeGrafter"/>
</dbReference>
<dbReference type="Gene3D" id="3.40.50.300">
    <property type="entry name" value="P-loop containing nucleotide triphosphate hydrolases"/>
    <property type="match status" value="1"/>
</dbReference>
<evidence type="ECO:0000313" key="5">
    <source>
        <dbReference type="Proteomes" id="UP000531216"/>
    </source>
</evidence>
<dbReference type="AlphaFoldDB" id="A0A7W6BZL4"/>
<keyword evidence="5" id="KW-1185">Reference proteome</keyword>
<keyword evidence="1" id="KW-0547">Nucleotide-binding</keyword>
<name>A0A7W6BZL4_9HYPH</name>
<dbReference type="InterPro" id="IPR027417">
    <property type="entry name" value="P-loop_NTPase"/>
</dbReference>